<dbReference type="OrthoDB" id="4327074at2759"/>
<dbReference type="Proteomes" id="UP000186922">
    <property type="component" value="Unassembled WGS sequence"/>
</dbReference>
<dbReference type="EMBL" id="BDGG01000002">
    <property type="protein sequence ID" value="GAU92386.1"/>
    <property type="molecule type" value="Genomic_DNA"/>
</dbReference>
<evidence type="ECO:0000259" key="1">
    <source>
        <dbReference type="Pfam" id="PF04236"/>
    </source>
</evidence>
<name>A0A1D1URR1_RAMVA</name>
<dbReference type="AlphaFoldDB" id="A0A1D1URR1"/>
<comment type="caution">
    <text evidence="2">The sequence shown here is derived from an EMBL/GenBank/DDBJ whole genome shotgun (WGS) entry which is preliminary data.</text>
</comment>
<evidence type="ECO:0000313" key="2">
    <source>
        <dbReference type="EMBL" id="GAU92386.1"/>
    </source>
</evidence>
<proteinExistence type="predicted"/>
<dbReference type="Pfam" id="PF04236">
    <property type="entry name" value="Transp_Tc5_C"/>
    <property type="match status" value="1"/>
</dbReference>
<dbReference type="InterPro" id="IPR007350">
    <property type="entry name" value="Transposase_Tc5_C"/>
</dbReference>
<feature type="domain" description="Transposase Tc5 C-terminal" evidence="1">
    <location>
        <begin position="80"/>
        <end position="137"/>
    </location>
</feature>
<organism evidence="2 3">
    <name type="scientific">Ramazzottius varieornatus</name>
    <name type="common">Water bear</name>
    <name type="synonym">Tardigrade</name>
    <dbReference type="NCBI Taxonomy" id="947166"/>
    <lineage>
        <taxon>Eukaryota</taxon>
        <taxon>Metazoa</taxon>
        <taxon>Ecdysozoa</taxon>
        <taxon>Tardigrada</taxon>
        <taxon>Eutardigrada</taxon>
        <taxon>Parachela</taxon>
        <taxon>Hypsibioidea</taxon>
        <taxon>Ramazzottiidae</taxon>
        <taxon>Ramazzottius</taxon>
    </lineage>
</organism>
<sequence>MQLKVELLTIPPKTTSRVQPLDVYGFRPWKRYFRMCSKRVLIDMIDFELFHRENCIMLQSLVFRQFTSHRDTNLWKYSFYKSGCSDEKPDVFPDPVEFAFPKNALYRDRCEPRKRQFVRCSWCKDNLCFDCFVTNYHN</sequence>
<gene>
    <name evidence="2" type="primary">RvY_04471-1</name>
    <name evidence="2" type="synonym">RvY_04471.1</name>
    <name evidence="2" type="ORF">RvY_04471</name>
</gene>
<accession>A0A1D1URR1</accession>
<evidence type="ECO:0000313" key="3">
    <source>
        <dbReference type="Proteomes" id="UP000186922"/>
    </source>
</evidence>
<protein>
    <recommendedName>
        <fullName evidence="1">Transposase Tc5 C-terminal domain-containing protein</fullName>
    </recommendedName>
</protein>
<reference evidence="2 3" key="1">
    <citation type="journal article" date="2016" name="Nat. Commun.">
        <title>Extremotolerant tardigrade genome and improved radiotolerance of human cultured cells by tardigrade-unique protein.</title>
        <authorList>
            <person name="Hashimoto T."/>
            <person name="Horikawa D.D."/>
            <person name="Saito Y."/>
            <person name="Kuwahara H."/>
            <person name="Kozuka-Hata H."/>
            <person name="Shin-I T."/>
            <person name="Minakuchi Y."/>
            <person name="Ohishi K."/>
            <person name="Motoyama A."/>
            <person name="Aizu T."/>
            <person name="Enomoto A."/>
            <person name="Kondo K."/>
            <person name="Tanaka S."/>
            <person name="Hara Y."/>
            <person name="Koshikawa S."/>
            <person name="Sagara H."/>
            <person name="Miura T."/>
            <person name="Yokobori S."/>
            <person name="Miyagawa K."/>
            <person name="Suzuki Y."/>
            <person name="Kubo T."/>
            <person name="Oyama M."/>
            <person name="Kohara Y."/>
            <person name="Fujiyama A."/>
            <person name="Arakawa K."/>
            <person name="Katayama T."/>
            <person name="Toyoda A."/>
            <person name="Kunieda T."/>
        </authorList>
    </citation>
    <scope>NUCLEOTIDE SEQUENCE [LARGE SCALE GENOMIC DNA]</scope>
    <source>
        <strain evidence="2 3">YOKOZUNA-1</strain>
    </source>
</reference>
<keyword evidence="3" id="KW-1185">Reference proteome</keyword>